<dbReference type="GO" id="GO:0016301">
    <property type="term" value="F:kinase activity"/>
    <property type="evidence" value="ECO:0007669"/>
    <property type="project" value="UniProtKB-KW"/>
</dbReference>
<keyword evidence="13" id="KW-0594">Phospholipid biosynthesis</keyword>
<dbReference type="PROSITE" id="PS01069">
    <property type="entry name" value="DAGK_PROKAR"/>
    <property type="match status" value="1"/>
</dbReference>
<dbReference type="InterPro" id="IPR036945">
    <property type="entry name" value="DAGK_sf"/>
</dbReference>
<keyword evidence="5" id="KW-0808">Transferase</keyword>
<dbReference type="Gene3D" id="1.10.287.3610">
    <property type="match status" value="1"/>
</dbReference>
<evidence type="ECO:0000256" key="12">
    <source>
        <dbReference type="ARBA" id="ARBA00023136"/>
    </source>
</evidence>
<evidence type="ECO:0000256" key="6">
    <source>
        <dbReference type="ARBA" id="ARBA00022692"/>
    </source>
</evidence>
<organism evidence="16 17">
    <name type="scientific">Raoultibacter timonensis</name>
    <dbReference type="NCBI Taxonomy" id="1907662"/>
    <lineage>
        <taxon>Bacteria</taxon>
        <taxon>Bacillati</taxon>
        <taxon>Actinomycetota</taxon>
        <taxon>Coriobacteriia</taxon>
        <taxon>Eggerthellales</taxon>
        <taxon>Eggerthellaceae</taxon>
        <taxon>Raoultibacter</taxon>
    </lineage>
</organism>
<keyword evidence="9" id="KW-0067">ATP-binding</keyword>
<evidence type="ECO:0000256" key="1">
    <source>
        <dbReference type="ARBA" id="ARBA00004651"/>
    </source>
</evidence>
<evidence type="ECO:0000256" key="11">
    <source>
        <dbReference type="ARBA" id="ARBA00023098"/>
    </source>
</evidence>
<keyword evidence="11" id="KW-0443">Lipid metabolism</keyword>
<evidence type="ECO:0000256" key="5">
    <source>
        <dbReference type="ARBA" id="ARBA00022679"/>
    </source>
</evidence>
<evidence type="ECO:0000313" key="16">
    <source>
        <dbReference type="EMBL" id="BDE96422.1"/>
    </source>
</evidence>
<dbReference type="EMBL" id="AP025564">
    <property type="protein sequence ID" value="BDE96422.1"/>
    <property type="molecule type" value="Genomic_DNA"/>
</dbReference>
<name>A0ABM7WJC3_9ACTN</name>
<comment type="similarity">
    <text evidence="2">Belongs to the bacterial diacylglycerol kinase family.</text>
</comment>
<proteinExistence type="inferred from homology"/>
<keyword evidence="6 15" id="KW-0812">Transmembrane</keyword>
<dbReference type="RefSeq" id="WP_244385736.1">
    <property type="nucleotide sequence ID" value="NZ_AP025564.1"/>
</dbReference>
<keyword evidence="8 16" id="KW-0418">Kinase</keyword>
<evidence type="ECO:0000256" key="3">
    <source>
        <dbReference type="ARBA" id="ARBA00022475"/>
    </source>
</evidence>
<keyword evidence="3" id="KW-1003">Cell membrane</keyword>
<keyword evidence="10 15" id="KW-1133">Transmembrane helix</keyword>
<evidence type="ECO:0000256" key="2">
    <source>
        <dbReference type="ARBA" id="ARBA00005967"/>
    </source>
</evidence>
<evidence type="ECO:0000256" key="7">
    <source>
        <dbReference type="ARBA" id="ARBA00022741"/>
    </source>
</evidence>
<sequence>MGDGRKRFVRNAKDKQVGERFSLGRAFSCAACGIAHAFNTQRNMKIHLAVALLAAILGIALGIELWGWTAIAVCIVVVFAFECMNTAIEAAVDLVSPAYSELAKHAKDCAAGAVLVCAIGSVIVAAIVFVPPVMALMGF</sequence>
<evidence type="ECO:0000256" key="13">
    <source>
        <dbReference type="ARBA" id="ARBA00023209"/>
    </source>
</evidence>
<evidence type="ECO:0000256" key="9">
    <source>
        <dbReference type="ARBA" id="ARBA00022840"/>
    </source>
</evidence>
<evidence type="ECO:0000256" key="8">
    <source>
        <dbReference type="ARBA" id="ARBA00022777"/>
    </source>
</evidence>
<dbReference type="InterPro" id="IPR000829">
    <property type="entry name" value="DAGK"/>
</dbReference>
<dbReference type="Proteomes" id="UP001320544">
    <property type="component" value="Chromosome"/>
</dbReference>
<protein>
    <submittedName>
        <fullName evidence="16">Diacylglycerol kinase</fullName>
    </submittedName>
</protein>
<dbReference type="CDD" id="cd14265">
    <property type="entry name" value="UDPK_IM_like"/>
    <property type="match status" value="1"/>
</dbReference>
<feature type="transmembrane region" description="Helical" evidence="15">
    <location>
        <begin position="109"/>
        <end position="130"/>
    </location>
</feature>
<dbReference type="PANTHER" id="PTHR34299:SF1">
    <property type="entry name" value="DIACYLGLYCEROL KINASE"/>
    <property type="match status" value="1"/>
</dbReference>
<dbReference type="Pfam" id="PF01219">
    <property type="entry name" value="DAGK_prokar"/>
    <property type="match status" value="1"/>
</dbReference>
<reference evidence="16 17" key="1">
    <citation type="submission" date="2022-01" db="EMBL/GenBank/DDBJ databases">
        <title>Novel bile acid biosynthetic pathways are enriched in the microbiome of centenarians.</title>
        <authorList>
            <person name="Sato Y."/>
            <person name="Atarashi K."/>
            <person name="Plichta R.D."/>
            <person name="Arai Y."/>
            <person name="Sasajima S."/>
            <person name="Kearney M.S."/>
            <person name="Suda W."/>
            <person name="Takeshita K."/>
            <person name="Sasaki T."/>
            <person name="Okamoto S."/>
            <person name="Skelly N.A."/>
            <person name="Okamura Y."/>
            <person name="Vlamakis H."/>
            <person name="Li Y."/>
            <person name="Tanoue T."/>
            <person name="Takei H."/>
            <person name="Nittono H."/>
            <person name="Narushima S."/>
            <person name="Irie J."/>
            <person name="Itoh H."/>
            <person name="Moriya K."/>
            <person name="Sugiura Y."/>
            <person name="Suematsu M."/>
            <person name="Moritoki N."/>
            <person name="Shibata S."/>
            <person name="Littman R.D."/>
            <person name="Fischbach A.M."/>
            <person name="Uwamino Y."/>
            <person name="Inoue T."/>
            <person name="Honda A."/>
            <person name="Hattori M."/>
            <person name="Murai T."/>
            <person name="Xavier J.R."/>
            <person name="Hirose N."/>
            <person name="Honda K."/>
        </authorList>
    </citation>
    <scope>NUCLEOTIDE SEQUENCE [LARGE SCALE GENOMIC DNA]</scope>
    <source>
        <strain evidence="16 17">CE91-St30</strain>
    </source>
</reference>
<evidence type="ECO:0000256" key="10">
    <source>
        <dbReference type="ARBA" id="ARBA00022989"/>
    </source>
</evidence>
<dbReference type="PANTHER" id="PTHR34299">
    <property type="entry name" value="DIACYLGLYCEROL KINASE"/>
    <property type="match status" value="1"/>
</dbReference>
<evidence type="ECO:0000256" key="4">
    <source>
        <dbReference type="ARBA" id="ARBA00022516"/>
    </source>
</evidence>
<evidence type="ECO:0000256" key="14">
    <source>
        <dbReference type="ARBA" id="ARBA00023264"/>
    </source>
</evidence>
<keyword evidence="4" id="KW-0444">Lipid biosynthesis</keyword>
<evidence type="ECO:0000256" key="15">
    <source>
        <dbReference type="SAM" id="Phobius"/>
    </source>
</evidence>
<accession>A0ABM7WJC3</accession>
<keyword evidence="17" id="KW-1185">Reference proteome</keyword>
<keyword evidence="14" id="KW-1208">Phospholipid metabolism</keyword>
<dbReference type="InterPro" id="IPR033717">
    <property type="entry name" value="UDPK"/>
</dbReference>
<evidence type="ECO:0000313" key="17">
    <source>
        <dbReference type="Proteomes" id="UP001320544"/>
    </source>
</evidence>
<comment type="subcellular location">
    <subcellularLocation>
        <location evidence="1">Cell membrane</location>
        <topology evidence="1">Multi-pass membrane protein</topology>
    </subcellularLocation>
</comment>
<feature type="transmembrane region" description="Helical" evidence="15">
    <location>
        <begin position="46"/>
        <end position="63"/>
    </location>
</feature>
<keyword evidence="12 15" id="KW-0472">Membrane</keyword>
<keyword evidence="7" id="KW-0547">Nucleotide-binding</keyword>
<gene>
    <name evidence="16" type="ORF">CE91St30_17550</name>
</gene>